<dbReference type="STRING" id="1891926.Fuma_00776"/>
<evidence type="ECO:0000259" key="1">
    <source>
        <dbReference type="PROSITE" id="PS51677"/>
    </source>
</evidence>
<protein>
    <submittedName>
        <fullName evidence="2">Polysaccharide deacetylase family protein, PEP-CTERM locus subfamily</fullName>
    </submittedName>
</protein>
<dbReference type="InterPro" id="IPR045235">
    <property type="entry name" value="PuuE_HpPgdA-like"/>
</dbReference>
<dbReference type="InterPro" id="IPR011330">
    <property type="entry name" value="Glyco_hydro/deAcase_b/a-brl"/>
</dbReference>
<dbReference type="Pfam" id="PF01522">
    <property type="entry name" value="Polysacc_deac_1"/>
    <property type="match status" value="1"/>
</dbReference>
<dbReference type="GO" id="GO:0016810">
    <property type="term" value="F:hydrolase activity, acting on carbon-nitrogen (but not peptide) bonds"/>
    <property type="evidence" value="ECO:0007669"/>
    <property type="project" value="InterPro"/>
</dbReference>
<dbReference type="KEGG" id="fmr:Fuma_00776"/>
<organism evidence="2 3">
    <name type="scientific">Fuerstiella marisgermanici</name>
    <dbReference type="NCBI Taxonomy" id="1891926"/>
    <lineage>
        <taxon>Bacteria</taxon>
        <taxon>Pseudomonadati</taxon>
        <taxon>Planctomycetota</taxon>
        <taxon>Planctomycetia</taxon>
        <taxon>Planctomycetales</taxon>
        <taxon>Planctomycetaceae</taxon>
        <taxon>Fuerstiella</taxon>
    </lineage>
</organism>
<dbReference type="OrthoDB" id="258610at2"/>
<dbReference type="CDD" id="cd10941">
    <property type="entry name" value="CE4_PuuE_HpPgdA_like_2"/>
    <property type="match status" value="1"/>
</dbReference>
<keyword evidence="3" id="KW-1185">Reference proteome</keyword>
<dbReference type="Gene3D" id="3.20.20.370">
    <property type="entry name" value="Glycoside hydrolase/deacetylase"/>
    <property type="match status" value="1"/>
</dbReference>
<dbReference type="PROSITE" id="PS51677">
    <property type="entry name" value="NODB"/>
    <property type="match status" value="1"/>
</dbReference>
<dbReference type="AlphaFoldDB" id="A0A1P8WAU7"/>
<dbReference type="RefSeq" id="WP_077022989.1">
    <property type="nucleotide sequence ID" value="NZ_CP017641.1"/>
</dbReference>
<dbReference type="PANTHER" id="PTHR47561:SF1">
    <property type="entry name" value="POLYSACCHARIDE DEACETYLASE FAMILY PROTEIN (AFU_ORTHOLOGUE AFUA_6G05030)"/>
    <property type="match status" value="1"/>
</dbReference>
<dbReference type="InterPro" id="IPR014344">
    <property type="entry name" value="XrtA_polysacc_deacetyl"/>
</dbReference>
<gene>
    <name evidence="2" type="ORF">Fuma_00776</name>
</gene>
<dbReference type="InterPro" id="IPR002509">
    <property type="entry name" value="NODB_dom"/>
</dbReference>
<accession>A0A1P8WAU7</accession>
<name>A0A1P8WAU7_9PLAN</name>
<dbReference type="InterPro" id="IPR022560">
    <property type="entry name" value="DUF3473"/>
</dbReference>
<dbReference type="Pfam" id="PF11959">
    <property type="entry name" value="DUF3473"/>
    <property type="match status" value="1"/>
</dbReference>
<evidence type="ECO:0000313" key="3">
    <source>
        <dbReference type="Proteomes" id="UP000187735"/>
    </source>
</evidence>
<feature type="domain" description="NodB homology" evidence="1">
    <location>
        <begin position="23"/>
        <end position="227"/>
    </location>
</feature>
<dbReference type="NCBIfam" id="TIGR03006">
    <property type="entry name" value="pepcterm_polyde"/>
    <property type="match status" value="1"/>
</dbReference>
<dbReference type="Proteomes" id="UP000187735">
    <property type="component" value="Chromosome"/>
</dbReference>
<dbReference type="GO" id="GO:0005975">
    <property type="term" value="P:carbohydrate metabolic process"/>
    <property type="evidence" value="ECO:0007669"/>
    <property type="project" value="InterPro"/>
</dbReference>
<evidence type="ECO:0000313" key="2">
    <source>
        <dbReference type="EMBL" id="APZ91190.1"/>
    </source>
</evidence>
<dbReference type="PANTHER" id="PTHR47561">
    <property type="entry name" value="POLYSACCHARIDE DEACETYLASE FAMILY PROTEIN (AFU_ORTHOLOGUE AFUA_6G05030)"/>
    <property type="match status" value="1"/>
</dbReference>
<reference evidence="2 3" key="1">
    <citation type="journal article" date="2016" name="Front. Microbiol.">
        <title>Fuerstia marisgermanicae gen. nov., sp. nov., an Unusual Member of the Phylum Planctomycetes from the German Wadden Sea.</title>
        <authorList>
            <person name="Kohn T."/>
            <person name="Heuer A."/>
            <person name="Jogler M."/>
            <person name="Vollmers J."/>
            <person name="Boedeker C."/>
            <person name="Bunk B."/>
            <person name="Rast P."/>
            <person name="Borchert D."/>
            <person name="Glockner I."/>
            <person name="Freese H.M."/>
            <person name="Klenk H.P."/>
            <person name="Overmann J."/>
            <person name="Kaster A.K."/>
            <person name="Rohde M."/>
            <person name="Wiegand S."/>
            <person name="Jogler C."/>
        </authorList>
    </citation>
    <scope>NUCLEOTIDE SEQUENCE [LARGE SCALE GENOMIC DNA]</scope>
    <source>
        <strain evidence="2 3">NH11</strain>
    </source>
</reference>
<dbReference type="SUPFAM" id="SSF88713">
    <property type="entry name" value="Glycoside hydrolase/deacetylase"/>
    <property type="match status" value="1"/>
</dbReference>
<proteinExistence type="predicted"/>
<dbReference type="EMBL" id="CP017641">
    <property type="protein sequence ID" value="APZ91190.1"/>
    <property type="molecule type" value="Genomic_DNA"/>
</dbReference>
<sequence length="299" mass="33792">MIHSASQLDGTFTVDVEDYFQVSAFASNIRADDWGQYECRVEQNTRRVLEIAAECGTHGTFFVLGWVAQRYPELVAEIQSAGHEIGCHSQWHQLVYELGPERFRADLIESRDILQDITGQPVTMYRSPSFSITKKSLWALQILAEEGFDTDSSIYPVHHDRYGIPDASLVPHVIPTPSGSIHEFPGMVYRFGKTNIPVGGGGYLRLLPWMATRRLLNGVRSQGRPLNVYIHPWEFDPEQPRIAASLKSRFRHYQNLKTTASKIRSMLQQFDLGRMSEILAPLKTPSDLTAAKPEAMLST</sequence>